<accession>A0ABV9BZX6</accession>
<keyword evidence="2" id="KW-0031">Aminopeptidase</keyword>
<gene>
    <name evidence="2" type="ORF">ACFO5W_06390</name>
</gene>
<dbReference type="SUPFAM" id="SSF55486">
    <property type="entry name" value="Metalloproteases ('zincins'), catalytic domain"/>
    <property type="match status" value="1"/>
</dbReference>
<evidence type="ECO:0000313" key="3">
    <source>
        <dbReference type="Proteomes" id="UP001595961"/>
    </source>
</evidence>
<reference evidence="3" key="1">
    <citation type="journal article" date="2019" name="Int. J. Syst. Evol. Microbiol.">
        <title>The Global Catalogue of Microorganisms (GCM) 10K type strain sequencing project: providing services to taxonomists for standard genome sequencing and annotation.</title>
        <authorList>
            <consortium name="The Broad Institute Genomics Platform"/>
            <consortium name="The Broad Institute Genome Sequencing Center for Infectious Disease"/>
            <person name="Wu L."/>
            <person name="Ma J."/>
        </authorList>
    </citation>
    <scope>NUCLEOTIDE SEQUENCE [LARGE SCALE GENOMIC DNA]</scope>
    <source>
        <strain evidence="3">CCM 4481</strain>
    </source>
</reference>
<proteinExistence type="predicted"/>
<dbReference type="InterPro" id="IPR027268">
    <property type="entry name" value="Peptidase_M4/M1_CTD_sf"/>
</dbReference>
<keyword evidence="3" id="KW-1185">Reference proteome</keyword>
<name>A0ABV9BZX6_9GAMM</name>
<dbReference type="EMBL" id="JBHSGA010000011">
    <property type="protein sequence ID" value="MFC4526263.1"/>
    <property type="molecule type" value="Genomic_DNA"/>
</dbReference>
<feature type="chain" id="PRO_5045259407" evidence="1">
    <location>
        <begin position="22"/>
        <end position="515"/>
    </location>
</feature>
<keyword evidence="1" id="KW-0732">Signal</keyword>
<dbReference type="RefSeq" id="WP_266150915.1">
    <property type="nucleotide sequence ID" value="NZ_CP064028.1"/>
</dbReference>
<feature type="signal peptide" evidence="1">
    <location>
        <begin position="1"/>
        <end position="21"/>
    </location>
</feature>
<dbReference type="Gene3D" id="1.10.390.10">
    <property type="entry name" value="Neutral Protease Domain 2"/>
    <property type="match status" value="1"/>
</dbReference>
<comment type="caution">
    <text evidence="2">The sequence shown here is derived from an EMBL/GenBank/DDBJ whole genome shotgun (WGS) entry which is preliminary data.</text>
</comment>
<keyword evidence="2" id="KW-0645">Protease</keyword>
<protein>
    <submittedName>
        <fullName evidence="2">M1 family aminopeptidase</fullName>
    </submittedName>
</protein>
<dbReference type="Proteomes" id="UP001595961">
    <property type="component" value="Unassembled WGS sequence"/>
</dbReference>
<evidence type="ECO:0000256" key="1">
    <source>
        <dbReference type="SAM" id="SignalP"/>
    </source>
</evidence>
<keyword evidence="2" id="KW-0378">Hydrolase</keyword>
<sequence length="515" mass="55593">MKLTGITTLLAGCIIASMAYAADGASANAPGGKFEVTLKPLRNGQSEVGAIEVRETISDVAAAGAKPFELTAPVVYPGAMRVADRMDKLEVRDAKGAVTLAVVDDKAVPGGFPYFRHWIAQRAVQYPVTVVYRANVQPPGGPNGPAFGIRPAAGGVSGAGAGFIAIPGNPTIASSHVKWDLSDLANGSLGVSSFGDGDFDLAGGAEDLWNGWYLAGPAQHYAPPSGVPFGAYWLGKPPYDMTTEMTWAAKAYQYLGDYFGYLKPSPNYRVFMRVLDTPPNGGGTALFHSFMLSMGKDDPKSKNIDNMHETLFHEMTHQWVGEIEGDDGANAWFNEGLTVYFTTILPLKGKLESVDIYEKVINSQAEAYYTSPAKNWSADKIAHVGFGDESIRHTPYMRGALYFANLDSEIRARSHGKRGLKDLLMPIFDSRQEGTRFDQQAWEAAITKELGPQAVTDFRAALIEGTKTVVPASDAFGPCFKRVAAKLSTAKGDSVDGYQWKRIPEVADERCAEHL</sequence>
<organism evidence="2 3">
    <name type="scientific">Dyella halodurans</name>
    <dbReference type="NCBI Taxonomy" id="1920171"/>
    <lineage>
        <taxon>Bacteria</taxon>
        <taxon>Pseudomonadati</taxon>
        <taxon>Pseudomonadota</taxon>
        <taxon>Gammaproteobacteria</taxon>
        <taxon>Lysobacterales</taxon>
        <taxon>Rhodanobacteraceae</taxon>
        <taxon>Dyella</taxon>
    </lineage>
</organism>
<evidence type="ECO:0000313" key="2">
    <source>
        <dbReference type="EMBL" id="MFC4526263.1"/>
    </source>
</evidence>
<dbReference type="GO" id="GO:0004177">
    <property type="term" value="F:aminopeptidase activity"/>
    <property type="evidence" value="ECO:0007669"/>
    <property type="project" value="UniProtKB-KW"/>
</dbReference>